<protein>
    <submittedName>
        <fullName evidence="2">Uncharacterized protein</fullName>
    </submittedName>
</protein>
<keyword evidence="3" id="KW-1185">Reference proteome</keyword>
<evidence type="ECO:0000313" key="2">
    <source>
        <dbReference type="EMBL" id="KAK2589738.1"/>
    </source>
</evidence>
<name>A0AAJ0FSK2_9HYPO</name>
<feature type="compositionally biased region" description="Acidic residues" evidence="1">
    <location>
        <begin position="188"/>
        <end position="200"/>
    </location>
</feature>
<feature type="compositionally biased region" description="Polar residues" evidence="1">
    <location>
        <begin position="427"/>
        <end position="438"/>
    </location>
</feature>
<comment type="caution">
    <text evidence="2">The sequence shown here is derived from an EMBL/GenBank/DDBJ whole genome shotgun (WGS) entry which is preliminary data.</text>
</comment>
<feature type="compositionally biased region" description="Basic and acidic residues" evidence="1">
    <location>
        <begin position="484"/>
        <end position="495"/>
    </location>
</feature>
<feature type="region of interest" description="Disordered" evidence="1">
    <location>
        <begin position="409"/>
        <end position="438"/>
    </location>
</feature>
<dbReference type="Proteomes" id="UP001251528">
    <property type="component" value="Unassembled WGS sequence"/>
</dbReference>
<organism evidence="2 3">
    <name type="scientific">Conoideocrella luteorostrata</name>
    <dbReference type="NCBI Taxonomy" id="1105319"/>
    <lineage>
        <taxon>Eukaryota</taxon>
        <taxon>Fungi</taxon>
        <taxon>Dikarya</taxon>
        <taxon>Ascomycota</taxon>
        <taxon>Pezizomycotina</taxon>
        <taxon>Sordariomycetes</taxon>
        <taxon>Hypocreomycetidae</taxon>
        <taxon>Hypocreales</taxon>
        <taxon>Clavicipitaceae</taxon>
        <taxon>Conoideocrella</taxon>
    </lineage>
</organism>
<evidence type="ECO:0000256" key="1">
    <source>
        <dbReference type="SAM" id="MobiDB-lite"/>
    </source>
</evidence>
<feature type="compositionally biased region" description="Acidic residues" evidence="1">
    <location>
        <begin position="147"/>
        <end position="156"/>
    </location>
</feature>
<sequence>MWLPETIRLKTIKVYLAESSRLYMRRKHENAGTIAFMKEKTQSQPNYRMFRSLRNLQGLDYIHCLRGIRNISFWDHTLWLKNRVKVQVRDDTFQLDVRTTVRQPKEDIKHQESQLRSLVPLLPDYVAPDQLWHVMYTCLPDLRDEERPESEDENEDGPNNSNEVVNESDARDIITTNADGDPGSESGSDSDSEPESESDEPVLVGASDMTGEESLVISSPNSPFHTGLGSHNASTQAFDFNNSAVNHFSNANFNNDGVQMPANDAIMEDQTQNSSYTIDFTLEDDDFDDPAGRIFSQGDDSQQTATVIQDTMQSDTPQNPDFPKVEEDQEPAHSTLFVLPTTEEAPIGEGSLFVQPDVIDLTMDEVPPFASPDEARRAINAHILGSVAGESESDASRSTCLWVTPTPYRGIVPSTTSSNTERRSFHGPSQFTRSSNDSNMFCSTTPYDEIMSAHNSSSCREGTIGSHEIYGSVIDLTGNAPETEPARSQRQDRKRSFGQHNANDEDGNCGGKQPGSLGSPGLESDGGVSVE</sequence>
<dbReference type="AlphaFoldDB" id="A0AAJ0FSK2"/>
<dbReference type="EMBL" id="JASWJB010000566">
    <property type="protein sequence ID" value="KAK2589738.1"/>
    <property type="molecule type" value="Genomic_DNA"/>
</dbReference>
<gene>
    <name evidence="2" type="ORF">QQS21_012587</name>
</gene>
<accession>A0AAJ0FSK2</accession>
<feature type="region of interest" description="Disordered" evidence="1">
    <location>
        <begin position="477"/>
        <end position="531"/>
    </location>
</feature>
<feature type="region of interest" description="Disordered" evidence="1">
    <location>
        <begin position="144"/>
        <end position="201"/>
    </location>
</feature>
<evidence type="ECO:0000313" key="3">
    <source>
        <dbReference type="Proteomes" id="UP001251528"/>
    </source>
</evidence>
<proteinExistence type="predicted"/>
<reference evidence="2" key="1">
    <citation type="submission" date="2023-06" db="EMBL/GenBank/DDBJ databases">
        <title>Conoideocrella luteorostrata (Hypocreales: Clavicipitaceae), a potential biocontrol fungus for elongate hemlock scale in United States Christmas tree production areas.</title>
        <authorList>
            <person name="Barrett H."/>
            <person name="Lovett B."/>
            <person name="Macias A.M."/>
            <person name="Stajich J.E."/>
            <person name="Kasson M.T."/>
        </authorList>
    </citation>
    <scope>NUCLEOTIDE SEQUENCE</scope>
    <source>
        <strain evidence="2">ARSEF 14590</strain>
    </source>
</reference>